<dbReference type="Pfam" id="PF13091">
    <property type="entry name" value="PLDc_2"/>
    <property type="match status" value="1"/>
</dbReference>
<evidence type="ECO:0000313" key="9">
    <source>
        <dbReference type="EMBL" id="CCL98408.1"/>
    </source>
</evidence>
<evidence type="ECO:0000256" key="3">
    <source>
        <dbReference type="ARBA" id="ARBA00022737"/>
    </source>
</evidence>
<keyword evidence="4" id="KW-0378">Hydrolase</keyword>
<comment type="catalytic activity">
    <reaction evidence="1">
        <text>a 1,2-diacyl-sn-glycero-3-phosphocholine + H2O = a 1,2-diacyl-sn-glycero-3-phosphate + choline + H(+)</text>
        <dbReference type="Rhea" id="RHEA:14445"/>
        <dbReference type="ChEBI" id="CHEBI:15354"/>
        <dbReference type="ChEBI" id="CHEBI:15377"/>
        <dbReference type="ChEBI" id="CHEBI:15378"/>
        <dbReference type="ChEBI" id="CHEBI:57643"/>
        <dbReference type="ChEBI" id="CHEBI:58608"/>
        <dbReference type="EC" id="3.1.4.4"/>
    </reaction>
</comment>
<evidence type="ECO:0000259" key="8">
    <source>
        <dbReference type="PROSITE" id="PS50035"/>
    </source>
</evidence>
<feature type="region of interest" description="Disordered" evidence="7">
    <location>
        <begin position="348"/>
        <end position="402"/>
    </location>
</feature>
<dbReference type="RefSeq" id="XP_012177691.1">
    <property type="nucleotide sequence ID" value="XM_012322301.1"/>
</dbReference>
<dbReference type="GeneID" id="24093319"/>
<feature type="compositionally biased region" description="Polar residues" evidence="7">
    <location>
        <begin position="548"/>
        <end position="557"/>
    </location>
</feature>
<feature type="domain" description="PLD phosphodiesterase" evidence="8">
    <location>
        <begin position="122"/>
        <end position="149"/>
    </location>
</feature>
<dbReference type="InterPro" id="IPR015679">
    <property type="entry name" value="PLipase_D_fam"/>
</dbReference>
<keyword evidence="3" id="KW-0677">Repeat</keyword>
<reference evidence="9 10" key="1">
    <citation type="journal article" date="2012" name="Appl. Environ. Microbiol.">
        <title>Short-read sequencing for genomic analysis of the brown rot fungus Fibroporia radiculosa.</title>
        <authorList>
            <person name="Tang J.D."/>
            <person name="Perkins A.D."/>
            <person name="Sonstegard T.S."/>
            <person name="Schroeder S.G."/>
            <person name="Burgess S.C."/>
            <person name="Diehl S.V."/>
        </authorList>
    </citation>
    <scope>NUCLEOTIDE SEQUENCE [LARGE SCALE GENOMIC DNA]</scope>
    <source>
        <strain evidence="9 10">TFFH 294</strain>
    </source>
</reference>
<dbReference type="GO" id="GO:0004630">
    <property type="term" value="F:phospholipase D activity"/>
    <property type="evidence" value="ECO:0007669"/>
    <property type="project" value="UniProtKB-EC"/>
</dbReference>
<dbReference type="PANTHER" id="PTHR18896">
    <property type="entry name" value="PHOSPHOLIPASE D"/>
    <property type="match status" value="1"/>
</dbReference>
<accession>J4G066</accession>
<dbReference type="PROSITE" id="PS50035">
    <property type="entry name" value="PLD"/>
    <property type="match status" value="1"/>
</dbReference>
<gene>
    <name evidence="9" type="ORF">FIBRA_00405</name>
</gene>
<keyword evidence="5" id="KW-0442">Lipid degradation</keyword>
<dbReference type="AlphaFoldDB" id="J4G066"/>
<sequence>MSEHFVYIENQFFITSTVVNEVKIENKIGDALVHRIIRAHREETPWKCCIVIPLIPGFAFPIDHSDASAIRIIVECQNRTICRGPNSIFARLRKEGIDPDEYITFFSLRNWAKLRGNVLTTEQVYIHGKVCIVDDRLAIIGSANINERSQRGDRDSEIAAVIRDTDMIDCTMAGKPFKVGRFAHTLRVRLMREHIGVDVDKMYEDDLMASEPAKSADMQTEWDPELEQEHGKEAGVTQIGKRQRRTAMGNILHDTVDEIEQALHGTSDAGFKDVGVALRKVGIKSKGLDMTAGEKSLKEERHMYARDGTKEPGFPSSIVPTLEEKVVAEHRPPPEQAFGSPIIQELHEDGAAPNGLPPNMKMQNGELLGAPANAVPSANEDSAPPCSDKGKNDADEEEATAPEARDLLRKHAGSKLKSKPWTLPTPTPRVDPQGFEDPVCDGFWKNVWLSCAVHNTEIYRRVFHAIPDDLVTTWKQYKEFVVHHERLNQPVWEAESREPLARMPSEAADQDAPGHPHTMEDSVHAPDYIYHTVMDNGHGGEAADSRSVLVNSSSPPATATEKDFRGRRAPNGVEPFDESDKEEMEKLLGELRGHLGKDHPEIYDLGSWVITVVYPTRFLEGEDATNNFLFNADRMMPLPIYD</sequence>
<dbReference type="CDD" id="cd09141">
    <property type="entry name" value="PLDc_vPLD1_2_yPLD_like_2"/>
    <property type="match status" value="1"/>
</dbReference>
<evidence type="ECO:0000313" key="10">
    <source>
        <dbReference type="Proteomes" id="UP000006352"/>
    </source>
</evidence>
<organism evidence="9 10">
    <name type="scientific">Fibroporia radiculosa</name>
    <dbReference type="NCBI Taxonomy" id="599839"/>
    <lineage>
        <taxon>Eukaryota</taxon>
        <taxon>Fungi</taxon>
        <taxon>Dikarya</taxon>
        <taxon>Basidiomycota</taxon>
        <taxon>Agaricomycotina</taxon>
        <taxon>Agaricomycetes</taxon>
        <taxon>Polyporales</taxon>
        <taxon>Fibroporiaceae</taxon>
        <taxon>Fibroporia</taxon>
    </lineage>
</organism>
<dbReference type="InterPro" id="IPR001736">
    <property type="entry name" value="PLipase_D/transphosphatidylase"/>
</dbReference>
<evidence type="ECO:0000256" key="6">
    <source>
        <dbReference type="ARBA" id="ARBA00023098"/>
    </source>
</evidence>
<dbReference type="Proteomes" id="UP000006352">
    <property type="component" value="Unassembled WGS sequence"/>
</dbReference>
<feature type="region of interest" description="Disordered" evidence="7">
    <location>
        <begin position="540"/>
        <end position="581"/>
    </location>
</feature>
<proteinExistence type="predicted"/>
<evidence type="ECO:0000256" key="5">
    <source>
        <dbReference type="ARBA" id="ARBA00022963"/>
    </source>
</evidence>
<dbReference type="EMBL" id="HE796882">
    <property type="protein sequence ID" value="CCL98408.1"/>
    <property type="molecule type" value="Genomic_DNA"/>
</dbReference>
<dbReference type="HOGENOM" id="CLU_421607_0_0_1"/>
<dbReference type="EC" id="3.1.4.4" evidence="2"/>
<dbReference type="STRING" id="599839.J4G066"/>
<dbReference type="Gene3D" id="3.30.870.10">
    <property type="entry name" value="Endonuclease Chain A"/>
    <property type="match status" value="1"/>
</dbReference>
<dbReference type="InterPro" id="IPR025202">
    <property type="entry name" value="PLD-like_dom"/>
</dbReference>
<dbReference type="OrthoDB" id="14911at2759"/>
<name>J4G066_9APHY</name>
<keyword evidence="6" id="KW-0443">Lipid metabolism</keyword>
<evidence type="ECO:0000256" key="7">
    <source>
        <dbReference type="SAM" id="MobiDB-lite"/>
    </source>
</evidence>
<dbReference type="GO" id="GO:0009395">
    <property type="term" value="P:phospholipid catabolic process"/>
    <property type="evidence" value="ECO:0007669"/>
    <property type="project" value="TreeGrafter"/>
</dbReference>
<dbReference type="SMART" id="SM00155">
    <property type="entry name" value="PLDc"/>
    <property type="match status" value="1"/>
</dbReference>
<dbReference type="PANTHER" id="PTHR18896:SF76">
    <property type="entry name" value="PHOSPHOLIPASE"/>
    <property type="match status" value="1"/>
</dbReference>
<dbReference type="SUPFAM" id="SSF56024">
    <property type="entry name" value="Phospholipase D/nuclease"/>
    <property type="match status" value="1"/>
</dbReference>
<evidence type="ECO:0000256" key="1">
    <source>
        <dbReference type="ARBA" id="ARBA00000798"/>
    </source>
</evidence>
<evidence type="ECO:0000256" key="4">
    <source>
        <dbReference type="ARBA" id="ARBA00022801"/>
    </source>
</evidence>
<protein>
    <recommendedName>
        <fullName evidence="2">phospholipase D</fullName>
        <ecNumber evidence="2">3.1.4.4</ecNumber>
    </recommendedName>
</protein>
<evidence type="ECO:0000256" key="2">
    <source>
        <dbReference type="ARBA" id="ARBA00012027"/>
    </source>
</evidence>
<dbReference type="InParanoid" id="J4G066"/>
<keyword evidence="10" id="KW-1185">Reference proteome</keyword>